<name>A0A7S2HT33_9STRA</name>
<dbReference type="Pfam" id="PF05920">
    <property type="entry name" value="Homeobox_KN"/>
    <property type="match status" value="1"/>
</dbReference>
<feature type="domain" description="Homeobox" evidence="6">
    <location>
        <begin position="36"/>
        <end position="101"/>
    </location>
</feature>
<dbReference type="InterPro" id="IPR009057">
    <property type="entry name" value="Homeodomain-like_sf"/>
</dbReference>
<dbReference type="EMBL" id="HBGV01011886">
    <property type="protein sequence ID" value="CAD9498968.1"/>
    <property type="molecule type" value="Transcribed_RNA"/>
</dbReference>
<evidence type="ECO:0000313" key="7">
    <source>
        <dbReference type="EMBL" id="CAD9498968.1"/>
    </source>
</evidence>
<dbReference type="PROSITE" id="PS50071">
    <property type="entry name" value="HOMEOBOX_2"/>
    <property type="match status" value="1"/>
</dbReference>
<dbReference type="GO" id="GO:0006355">
    <property type="term" value="P:regulation of DNA-templated transcription"/>
    <property type="evidence" value="ECO:0007669"/>
    <property type="project" value="InterPro"/>
</dbReference>
<dbReference type="InterPro" id="IPR050224">
    <property type="entry name" value="TALE_homeobox"/>
</dbReference>
<feature type="compositionally biased region" description="Basic and acidic residues" evidence="5">
    <location>
        <begin position="379"/>
        <end position="398"/>
    </location>
</feature>
<feature type="region of interest" description="Disordered" evidence="5">
    <location>
        <begin position="379"/>
        <end position="419"/>
    </location>
</feature>
<feature type="compositionally biased region" description="Basic and acidic residues" evidence="5">
    <location>
        <begin position="180"/>
        <end position="197"/>
    </location>
</feature>
<dbReference type="SMART" id="SM00389">
    <property type="entry name" value="HOX"/>
    <property type="match status" value="1"/>
</dbReference>
<comment type="subcellular location">
    <subcellularLocation>
        <location evidence="4">Nucleus</location>
    </subcellularLocation>
</comment>
<dbReference type="InterPro" id="IPR001356">
    <property type="entry name" value="HD"/>
</dbReference>
<evidence type="ECO:0000256" key="5">
    <source>
        <dbReference type="SAM" id="MobiDB-lite"/>
    </source>
</evidence>
<organism evidence="7">
    <name type="scientific">Helicotheca tamesis</name>
    <dbReference type="NCBI Taxonomy" id="374047"/>
    <lineage>
        <taxon>Eukaryota</taxon>
        <taxon>Sar</taxon>
        <taxon>Stramenopiles</taxon>
        <taxon>Ochrophyta</taxon>
        <taxon>Bacillariophyta</taxon>
        <taxon>Mediophyceae</taxon>
        <taxon>Lithodesmiophycidae</taxon>
        <taxon>Lithodesmiales</taxon>
        <taxon>Lithodesmiaceae</taxon>
        <taxon>Helicotheca</taxon>
    </lineage>
</organism>
<feature type="DNA-binding region" description="Homeobox" evidence="4">
    <location>
        <begin position="38"/>
        <end position="102"/>
    </location>
</feature>
<keyword evidence="1 4" id="KW-0238">DNA-binding</keyword>
<dbReference type="CDD" id="cd00086">
    <property type="entry name" value="homeodomain"/>
    <property type="match status" value="1"/>
</dbReference>
<keyword evidence="3 4" id="KW-0539">Nucleus</keyword>
<evidence type="ECO:0000256" key="2">
    <source>
        <dbReference type="ARBA" id="ARBA00023155"/>
    </source>
</evidence>
<dbReference type="SUPFAM" id="SSF46689">
    <property type="entry name" value="Homeodomain-like"/>
    <property type="match status" value="1"/>
</dbReference>
<evidence type="ECO:0000256" key="4">
    <source>
        <dbReference type="PROSITE-ProRule" id="PRU00108"/>
    </source>
</evidence>
<dbReference type="GO" id="GO:0003677">
    <property type="term" value="F:DNA binding"/>
    <property type="evidence" value="ECO:0007669"/>
    <property type="project" value="UniProtKB-UniRule"/>
</dbReference>
<proteinExistence type="predicted"/>
<accession>A0A7S2HT33</accession>
<dbReference type="AlphaFoldDB" id="A0A7S2HT33"/>
<evidence type="ECO:0000256" key="1">
    <source>
        <dbReference type="ARBA" id="ARBA00023125"/>
    </source>
</evidence>
<dbReference type="PANTHER" id="PTHR11850">
    <property type="entry name" value="HOMEOBOX PROTEIN TRANSCRIPTION FACTORS"/>
    <property type="match status" value="1"/>
</dbReference>
<feature type="region of interest" description="Disordered" evidence="5">
    <location>
        <begin position="1"/>
        <end position="47"/>
    </location>
</feature>
<gene>
    <name evidence="7" type="ORF">HTAM1171_LOCUS7292</name>
</gene>
<feature type="compositionally biased region" description="Polar residues" evidence="5">
    <location>
        <begin position="1"/>
        <end position="33"/>
    </location>
</feature>
<keyword evidence="2 4" id="KW-0371">Homeobox</keyword>
<evidence type="ECO:0000259" key="6">
    <source>
        <dbReference type="PROSITE" id="PS50071"/>
    </source>
</evidence>
<dbReference type="Gene3D" id="1.10.10.60">
    <property type="entry name" value="Homeodomain-like"/>
    <property type="match status" value="1"/>
</dbReference>
<feature type="region of interest" description="Disordered" evidence="5">
    <location>
        <begin position="180"/>
        <end position="226"/>
    </location>
</feature>
<reference evidence="7" key="1">
    <citation type="submission" date="2021-01" db="EMBL/GenBank/DDBJ databases">
        <authorList>
            <person name="Corre E."/>
            <person name="Pelletier E."/>
            <person name="Niang G."/>
            <person name="Scheremetjew M."/>
            <person name="Finn R."/>
            <person name="Kale V."/>
            <person name="Holt S."/>
            <person name="Cochrane G."/>
            <person name="Meng A."/>
            <person name="Brown T."/>
            <person name="Cohen L."/>
        </authorList>
    </citation>
    <scope>NUCLEOTIDE SEQUENCE</scope>
    <source>
        <strain evidence="7">CCMP826</strain>
    </source>
</reference>
<dbReference type="GO" id="GO:0005634">
    <property type="term" value="C:nucleus"/>
    <property type="evidence" value="ECO:0007669"/>
    <property type="project" value="UniProtKB-SubCell"/>
</dbReference>
<protein>
    <recommendedName>
        <fullName evidence="6">Homeobox domain-containing protein</fullName>
    </recommendedName>
</protein>
<dbReference type="InterPro" id="IPR008422">
    <property type="entry name" value="KN_HD"/>
</dbReference>
<evidence type="ECO:0000256" key="3">
    <source>
        <dbReference type="ARBA" id="ARBA00023242"/>
    </source>
</evidence>
<sequence length="454" mass="50436">MSSSNETLTTTMVAAGRNTRNATEGPSSPSAGGQQRKGQRKSSSLPPKTVEYLKSWMMSPEHVAHPYPTEQEKAQIMAATGIELKQLTNWFVNNRKRYWKPRVEARLQQQAQAAAVTPSSVVVPATSRRASVTKNSPDAMYVQDQQVLLQPAPSPTVTKDIACPLQIPQTIEESMFHHFNHEHNDGNHSQPHQHDASEANEVSVGSSCDSDDDNSTHTSSSSLQGTVVLYENSAPESSRDVTEESNGTVTRREVVDVHILKPVMPRNDVLPTIEDVTITALTSQDSVIKSFPNCQVVYTIPSDMNNNPEMVQTCREKEILQLKTHCLNLYIAECHFNGVCLGPTSHLTTPAPEEYERIRSVSVASCEAGLLKLDDSRVRPRAKQLQEDRAITPEEHASKRPRVHCVPPSPQSQRPDYYGENTERWREACRNASHGYCESLPSLEEASHMFGYSP</sequence>